<protein>
    <submittedName>
        <fullName evidence="2">PF01973 family protein</fullName>
    </submittedName>
</protein>
<evidence type="ECO:0000313" key="2">
    <source>
        <dbReference type="EMBL" id="EMM82121.1"/>
    </source>
</evidence>
<sequence length="611" mass="69857">MSHNISEKTREIFGKKPYLSLYFQRPIDPSRNFDLKPAKNPEEWFLEFNGRALSSTIAPRTQAQRILQTQKISSTDLVVVIGLGNPHLIFEVHKSLEPGQVLLLVDEYPELIFPLWDGILEPVMDVPGRHLFLGHSALNLLWNYLESLPVERVSGIRVFRNTASTALNETYYSDLEIKIRKILSSKMSDLLTKFEFERIWVRNTFVNTANFPDSKNPRTRIESLKGKFLDTPAMLVSAGPSLRSQCEWISKVRDKVFLFSCDTSFKALLKFGIVPDGVITLDAQTHSFFHFMGAESSNVPLFADLVSSPSILRSQKFTKIVHSLTAKYVVDASGEFKREVTAGSKTAEKLLGPIGDIQSGGSVATTAFDLLRNLGCKPIFLVGQDLAYSGREIHSTGTHHNEKWLTLIGRTQSLEKINEVIIRKRDTRLVRSAEGGLVLTDYVLDLYRHWFEESFRSLDFSVYNVNSRGAQIANCKNVSLEEADRILSSFPSHNFFWKEWIPWNDYNSSEISLKAAEDFRSNLLIKIQNILEEFSDPSIRDVSYNSVLSKFKIAIDNWEDLNFLIRKTEIYILRHKDTLDETRKKPIFRSGFKGIFRSKTKTSIWNSFLKK</sequence>
<comment type="caution">
    <text evidence="2">The sequence shown here is derived from an EMBL/GenBank/DDBJ whole genome shotgun (WGS) entry which is preliminary data.</text>
</comment>
<evidence type="ECO:0000259" key="1">
    <source>
        <dbReference type="Pfam" id="PF01973"/>
    </source>
</evidence>
<dbReference type="EMBL" id="AFLW02000096">
    <property type="protein sequence ID" value="EMM82121.1"/>
    <property type="molecule type" value="Genomic_DNA"/>
</dbReference>
<organism evidence="2 3">
    <name type="scientific">Leptospira interrogans str. 2006001854</name>
    <dbReference type="NCBI Taxonomy" id="1001590"/>
    <lineage>
        <taxon>Bacteria</taxon>
        <taxon>Pseudomonadati</taxon>
        <taxon>Spirochaetota</taxon>
        <taxon>Spirochaetia</taxon>
        <taxon>Leptospirales</taxon>
        <taxon>Leptospiraceae</taxon>
        <taxon>Leptospira</taxon>
    </lineage>
</organism>
<proteinExistence type="predicted"/>
<dbReference type="AlphaFoldDB" id="M6GT91"/>
<dbReference type="PANTHER" id="PTHR41786">
    <property type="entry name" value="MOTILITY ACCESSORY FACTOR MAF"/>
    <property type="match status" value="1"/>
</dbReference>
<dbReference type="Proteomes" id="UP000012128">
    <property type="component" value="Unassembled WGS sequence"/>
</dbReference>
<accession>M6GT91</accession>
<name>M6GT91_LEPIR</name>
<dbReference type="PANTHER" id="PTHR41786:SF1">
    <property type="entry name" value="6-HYDROXYMETHYLPTERIN DIPHOSPHOKINASE MPTE-LIKE DOMAIN-CONTAINING PROTEIN"/>
    <property type="match status" value="1"/>
</dbReference>
<reference evidence="2 3" key="1">
    <citation type="submission" date="2013-01" db="EMBL/GenBank/DDBJ databases">
        <authorList>
            <person name="Harkins D.M."/>
            <person name="Durkin A.S."/>
            <person name="Brinkac L.M."/>
            <person name="Haft D.H."/>
            <person name="Selengut J.D."/>
            <person name="Sanka R."/>
            <person name="DePew J."/>
            <person name="Purushe J."/>
            <person name="Hospenthal D.R."/>
            <person name="Murray C.K."/>
            <person name="Pimentel G."/>
            <person name="Wasfy M."/>
            <person name="Parker T."/>
            <person name="Miller R.S."/>
            <person name="Vinetz J.M."/>
            <person name="Sutton G.G."/>
            <person name="Nierman W.C."/>
            <person name="Fouts D.E."/>
        </authorList>
    </citation>
    <scope>NUCLEOTIDE SEQUENCE [LARGE SCALE GENOMIC DNA]</scope>
    <source>
        <strain evidence="2 3">2006001854</strain>
    </source>
</reference>
<dbReference type="Pfam" id="PF01973">
    <property type="entry name" value="MptE-like"/>
    <property type="match status" value="1"/>
</dbReference>
<evidence type="ECO:0000313" key="3">
    <source>
        <dbReference type="Proteomes" id="UP000012128"/>
    </source>
</evidence>
<gene>
    <name evidence="2" type="ORF">LEP1GSC037_0636</name>
</gene>
<feature type="domain" description="6-hydroxymethylpterin diphosphokinase MptE-like" evidence="1">
    <location>
        <begin position="215"/>
        <end position="390"/>
    </location>
</feature>
<dbReference type="InterPro" id="IPR002826">
    <property type="entry name" value="MptE-like"/>
</dbReference>